<sequence>MEANETTQRNTLVVRKPCFGLPTGCPQCLSAYIYLKLSQCSFHLDYHLNYPDSDQIPYFEAGDSVIYNNEKEGIIECLKKDAGDLDVGLSSLSEWIPNKVMLTTWLADALEYELWVGSDPSSASSIYYSDLSWPLGKVLFWKKANWVKLKHEISKDNAEVKEEEIYGRANSAYDALSTLLGEDNYLFENRPSSLDAIFLAHALVVLQAFPESSILRTNFSKHANLVRYVQQRKEELIEAVGTSPSNDPYFGAGASSSTSGGPSTSSSKFKRKPKKEQQTKEEKKYKRRAKYFVVAQVVAVVLFLSIMSGISDDGEIELDDGDLEYGYDD</sequence>
<organism evidence="1 2">
    <name type="scientific">Trifolium pratense</name>
    <name type="common">Red clover</name>
    <dbReference type="NCBI Taxonomy" id="57577"/>
    <lineage>
        <taxon>Eukaryota</taxon>
        <taxon>Viridiplantae</taxon>
        <taxon>Streptophyta</taxon>
        <taxon>Embryophyta</taxon>
        <taxon>Tracheophyta</taxon>
        <taxon>Spermatophyta</taxon>
        <taxon>Magnoliopsida</taxon>
        <taxon>eudicotyledons</taxon>
        <taxon>Gunneridae</taxon>
        <taxon>Pentapetalae</taxon>
        <taxon>rosids</taxon>
        <taxon>fabids</taxon>
        <taxon>Fabales</taxon>
        <taxon>Fabaceae</taxon>
        <taxon>Papilionoideae</taxon>
        <taxon>50 kb inversion clade</taxon>
        <taxon>NPAAA clade</taxon>
        <taxon>Hologalegina</taxon>
        <taxon>IRL clade</taxon>
        <taxon>Trifolieae</taxon>
        <taxon>Trifolium</taxon>
    </lineage>
</organism>
<name>A0ACB0J168_TRIPR</name>
<proteinExistence type="predicted"/>
<accession>A0ACB0J168</accession>
<dbReference type="EMBL" id="CASHSV030000013">
    <property type="protein sequence ID" value="CAJ2637798.1"/>
    <property type="molecule type" value="Genomic_DNA"/>
</dbReference>
<dbReference type="Proteomes" id="UP001177021">
    <property type="component" value="Unassembled WGS sequence"/>
</dbReference>
<protein>
    <submittedName>
        <fullName evidence="1">Uncharacterized protein</fullName>
    </submittedName>
</protein>
<reference evidence="1" key="1">
    <citation type="submission" date="2023-10" db="EMBL/GenBank/DDBJ databases">
        <authorList>
            <person name="Rodriguez Cubillos JULIANA M."/>
            <person name="De Vega J."/>
        </authorList>
    </citation>
    <scope>NUCLEOTIDE SEQUENCE</scope>
</reference>
<gene>
    <name evidence="1" type="ORF">MILVUS5_LOCUS8104</name>
</gene>
<evidence type="ECO:0000313" key="1">
    <source>
        <dbReference type="EMBL" id="CAJ2637798.1"/>
    </source>
</evidence>
<evidence type="ECO:0000313" key="2">
    <source>
        <dbReference type="Proteomes" id="UP001177021"/>
    </source>
</evidence>
<comment type="caution">
    <text evidence="1">The sequence shown here is derived from an EMBL/GenBank/DDBJ whole genome shotgun (WGS) entry which is preliminary data.</text>
</comment>
<keyword evidence="2" id="KW-1185">Reference proteome</keyword>